<evidence type="ECO:0000313" key="11">
    <source>
        <dbReference type="EMBL" id="ATX81541.1"/>
    </source>
</evidence>
<keyword evidence="3 5" id="KW-0012">Acyltransferase</keyword>
<dbReference type="GO" id="GO:0033819">
    <property type="term" value="F:lipoyl(octanoyl) transferase activity"/>
    <property type="evidence" value="ECO:0007669"/>
    <property type="project" value="UniProtKB-EC"/>
</dbReference>
<feature type="binding site" evidence="5 8">
    <location>
        <begin position="139"/>
        <end position="141"/>
    </location>
    <ligand>
        <name>substrate</name>
    </ligand>
</feature>
<dbReference type="PANTHER" id="PTHR10993:SF7">
    <property type="entry name" value="LIPOYLTRANSFERASE 2, MITOCHONDRIAL-RELATED"/>
    <property type="match status" value="1"/>
</dbReference>
<dbReference type="UniPathway" id="UPA00538">
    <property type="reaction ID" value="UER00592"/>
</dbReference>
<sequence length="214" mass="23714">MIREKLLYQWLGRQPYEPVWRKLSAHAGAVAGGLDKEIIFACEHEAVYTTGRRGVDNRVGSTLAAPVVHSDRGGEMTFHGPGQIMFYPIINLRSREIGIKQYVHLLEESCIRLLAEHGIEAWRKCGFPGVWARDGKIAALGVRVSRGVAFHGMALNVDVDRKWFAAINPCGLQLGIANVTDFTESPLLSEMAERWQAIFQALLHANHVSGGCPK</sequence>
<proteinExistence type="inferred from homology"/>
<comment type="catalytic activity">
    <reaction evidence="5 6">
        <text>octanoyl-[ACP] + L-lysyl-[protein] = N(6)-octanoyl-L-lysyl-[protein] + holo-[ACP] + H(+)</text>
        <dbReference type="Rhea" id="RHEA:17665"/>
        <dbReference type="Rhea" id="RHEA-COMP:9636"/>
        <dbReference type="Rhea" id="RHEA-COMP:9685"/>
        <dbReference type="Rhea" id="RHEA-COMP:9752"/>
        <dbReference type="Rhea" id="RHEA-COMP:9928"/>
        <dbReference type="ChEBI" id="CHEBI:15378"/>
        <dbReference type="ChEBI" id="CHEBI:29969"/>
        <dbReference type="ChEBI" id="CHEBI:64479"/>
        <dbReference type="ChEBI" id="CHEBI:78463"/>
        <dbReference type="ChEBI" id="CHEBI:78809"/>
        <dbReference type="EC" id="2.3.1.181"/>
    </reaction>
</comment>
<feature type="binding site" evidence="5 8">
    <location>
        <begin position="72"/>
        <end position="79"/>
    </location>
    <ligand>
        <name>substrate</name>
    </ligand>
</feature>
<feature type="site" description="Lowers pKa of active site Cys" evidence="5 9">
    <location>
        <position position="136"/>
    </location>
</feature>
<dbReference type="CDD" id="cd16444">
    <property type="entry name" value="LipB"/>
    <property type="match status" value="1"/>
</dbReference>
<evidence type="ECO:0000313" key="12">
    <source>
        <dbReference type="Proteomes" id="UP000231637"/>
    </source>
</evidence>
<feature type="active site" description="Acyl-thioester intermediate" evidence="5 7">
    <location>
        <position position="170"/>
    </location>
</feature>
<dbReference type="EMBL" id="CP018800">
    <property type="protein sequence ID" value="ATX81541.1"/>
    <property type="molecule type" value="Genomic_DNA"/>
</dbReference>
<dbReference type="EC" id="2.3.1.181" evidence="5 6"/>
<dbReference type="InterPro" id="IPR000544">
    <property type="entry name" value="Octanoyltransferase"/>
</dbReference>
<evidence type="ECO:0000256" key="1">
    <source>
        <dbReference type="ARBA" id="ARBA00004821"/>
    </source>
</evidence>
<dbReference type="InterPro" id="IPR020605">
    <property type="entry name" value="Octanoyltransferase_CS"/>
</dbReference>
<dbReference type="InterPro" id="IPR004143">
    <property type="entry name" value="BPL_LPL_catalytic"/>
</dbReference>
<dbReference type="InterPro" id="IPR045864">
    <property type="entry name" value="aa-tRNA-synth_II/BPL/LPL"/>
</dbReference>
<evidence type="ECO:0000256" key="9">
    <source>
        <dbReference type="PIRSR" id="PIRSR016262-3"/>
    </source>
</evidence>
<dbReference type="PROSITE" id="PS51733">
    <property type="entry name" value="BPL_LPL_CATALYTIC"/>
    <property type="match status" value="1"/>
</dbReference>
<comment type="subcellular location">
    <subcellularLocation>
        <location evidence="5">Cytoplasm</location>
    </subcellularLocation>
</comment>
<keyword evidence="12" id="KW-1185">Reference proteome</keyword>
<dbReference type="HAMAP" id="MF_00013">
    <property type="entry name" value="LipB"/>
    <property type="match status" value="1"/>
</dbReference>
<comment type="similarity">
    <text evidence="5 6">Belongs to the LipB family.</text>
</comment>
<dbReference type="PROSITE" id="PS01313">
    <property type="entry name" value="LIPB"/>
    <property type="match status" value="1"/>
</dbReference>
<dbReference type="Gene3D" id="3.30.930.10">
    <property type="entry name" value="Bira Bifunctional Protein, Domain 2"/>
    <property type="match status" value="1"/>
</dbReference>
<dbReference type="RefSeq" id="WP_232726590.1">
    <property type="nucleotide sequence ID" value="NZ_CP018800.1"/>
</dbReference>
<feature type="domain" description="BPL/LPL catalytic" evidence="10">
    <location>
        <begin position="33"/>
        <end position="203"/>
    </location>
</feature>
<evidence type="ECO:0000256" key="7">
    <source>
        <dbReference type="PIRSR" id="PIRSR016262-1"/>
    </source>
</evidence>
<dbReference type="NCBIfam" id="TIGR00214">
    <property type="entry name" value="lipB"/>
    <property type="match status" value="1"/>
</dbReference>
<accession>A0A2K8L6S1</accession>
<comment type="miscellaneous">
    <text evidence="5">In the reaction, the free carboxyl group of octanoic acid is attached via an amide linkage to the epsilon-amino group of a specific lysine residue of lipoyl domains of lipoate-dependent enzymes.</text>
</comment>
<keyword evidence="2 5" id="KW-0808">Transferase</keyword>
<reference evidence="11 12" key="1">
    <citation type="submission" date="2016-12" db="EMBL/GenBank/DDBJ databases">
        <title>Isolation and genomic insights into novel planktonic Zetaproteobacteria from stratified waters of the Chesapeake Bay.</title>
        <authorList>
            <person name="McAllister S.M."/>
            <person name="Kato S."/>
            <person name="Chan C.S."/>
            <person name="Chiu B.K."/>
            <person name="Field E.K."/>
        </authorList>
    </citation>
    <scope>NUCLEOTIDE SEQUENCE [LARGE SCALE GENOMIC DNA]</scope>
    <source>
        <strain evidence="11 12">CP-8</strain>
    </source>
</reference>
<dbReference type="KEGG" id="mfn:Ga0123462_0671"/>
<dbReference type="GO" id="GO:0005737">
    <property type="term" value="C:cytoplasm"/>
    <property type="evidence" value="ECO:0007669"/>
    <property type="project" value="UniProtKB-SubCell"/>
</dbReference>
<dbReference type="Proteomes" id="UP000231637">
    <property type="component" value="Chromosome"/>
</dbReference>
<dbReference type="AlphaFoldDB" id="A0A2K8L6S1"/>
<keyword evidence="5" id="KW-0963">Cytoplasm</keyword>
<organism evidence="11 12">
    <name type="scientific">Mariprofundus ferrinatatus</name>
    <dbReference type="NCBI Taxonomy" id="1921087"/>
    <lineage>
        <taxon>Bacteria</taxon>
        <taxon>Pseudomonadati</taxon>
        <taxon>Pseudomonadota</taxon>
        <taxon>Candidatius Mariprofundia</taxon>
        <taxon>Mariprofundales</taxon>
        <taxon>Mariprofundaceae</taxon>
        <taxon>Mariprofundus</taxon>
    </lineage>
</organism>
<evidence type="ECO:0000259" key="10">
    <source>
        <dbReference type="PROSITE" id="PS51733"/>
    </source>
</evidence>
<dbReference type="Pfam" id="PF21948">
    <property type="entry name" value="LplA-B_cat"/>
    <property type="match status" value="1"/>
</dbReference>
<feature type="binding site" evidence="5 8">
    <location>
        <begin position="152"/>
        <end position="154"/>
    </location>
    <ligand>
        <name>substrate</name>
    </ligand>
</feature>
<protein>
    <recommendedName>
        <fullName evidence="5 6">Octanoyltransferase</fullName>
        <ecNumber evidence="5 6">2.3.1.181</ecNumber>
    </recommendedName>
    <alternativeName>
        <fullName evidence="5">Lipoate-protein ligase B</fullName>
    </alternativeName>
    <alternativeName>
        <fullName evidence="5">Lipoyl/octanoyl transferase</fullName>
    </alternativeName>
    <alternativeName>
        <fullName evidence="5">Octanoyl-[acyl-carrier-protein]-protein N-octanoyltransferase</fullName>
    </alternativeName>
</protein>
<evidence type="ECO:0000256" key="5">
    <source>
        <dbReference type="HAMAP-Rule" id="MF_00013"/>
    </source>
</evidence>
<dbReference type="PIRSF" id="PIRSF016262">
    <property type="entry name" value="LPLase"/>
    <property type="match status" value="1"/>
</dbReference>
<dbReference type="PANTHER" id="PTHR10993">
    <property type="entry name" value="OCTANOYLTRANSFERASE"/>
    <property type="match status" value="1"/>
</dbReference>
<gene>
    <name evidence="5" type="primary">lipB</name>
    <name evidence="11" type="ORF">Ga0123462_0671</name>
</gene>
<evidence type="ECO:0000256" key="3">
    <source>
        <dbReference type="ARBA" id="ARBA00023315"/>
    </source>
</evidence>
<name>A0A2K8L6S1_9PROT</name>
<dbReference type="SUPFAM" id="SSF55681">
    <property type="entry name" value="Class II aaRS and biotin synthetases"/>
    <property type="match status" value="1"/>
</dbReference>
<evidence type="ECO:0000256" key="4">
    <source>
        <dbReference type="ARBA" id="ARBA00024732"/>
    </source>
</evidence>
<evidence type="ECO:0000256" key="6">
    <source>
        <dbReference type="PIRNR" id="PIRNR016262"/>
    </source>
</evidence>
<dbReference type="GO" id="GO:0009249">
    <property type="term" value="P:protein lipoylation"/>
    <property type="evidence" value="ECO:0007669"/>
    <property type="project" value="InterPro"/>
</dbReference>
<comment type="pathway">
    <text evidence="1 5 6">Protein modification; protein lipoylation via endogenous pathway; protein N(6)-(lipoyl)lysine from octanoyl-[acyl-carrier-protein]: step 1/2.</text>
</comment>
<evidence type="ECO:0000256" key="8">
    <source>
        <dbReference type="PIRSR" id="PIRSR016262-2"/>
    </source>
</evidence>
<evidence type="ECO:0000256" key="2">
    <source>
        <dbReference type="ARBA" id="ARBA00022679"/>
    </source>
</evidence>
<comment type="function">
    <text evidence="4 5 6">Catalyzes the transfer of endogenously produced octanoic acid from octanoyl-acyl-carrier-protein onto the lipoyl domains of lipoate-dependent enzymes. Lipoyl-ACP can also act as a substrate although octanoyl-ACP is likely to be the physiological substrate.</text>
</comment>